<evidence type="ECO:0000256" key="7">
    <source>
        <dbReference type="ARBA" id="ARBA00022840"/>
    </source>
</evidence>
<dbReference type="Gene3D" id="1.20.5.1930">
    <property type="match status" value="1"/>
</dbReference>
<keyword evidence="8" id="KW-0902">Two-component regulatory system</keyword>
<evidence type="ECO:0000256" key="5">
    <source>
        <dbReference type="ARBA" id="ARBA00022741"/>
    </source>
</evidence>
<keyword evidence="3" id="KW-0597">Phosphoprotein</keyword>
<feature type="domain" description="Histidine kinase/HSP90-like ATPase" evidence="10">
    <location>
        <begin position="337"/>
        <end position="413"/>
    </location>
</feature>
<dbReference type="InterPro" id="IPR036890">
    <property type="entry name" value="HATPase_C_sf"/>
</dbReference>
<evidence type="ECO:0000256" key="8">
    <source>
        <dbReference type="ARBA" id="ARBA00023012"/>
    </source>
</evidence>
<evidence type="ECO:0000313" key="13">
    <source>
        <dbReference type="Proteomes" id="UP000035763"/>
    </source>
</evidence>
<feature type="transmembrane region" description="Helical" evidence="9">
    <location>
        <begin position="29"/>
        <end position="49"/>
    </location>
</feature>
<dbReference type="STRING" id="1193182.BN11_400002"/>
<proteinExistence type="predicted"/>
<feature type="transmembrane region" description="Helical" evidence="9">
    <location>
        <begin position="79"/>
        <end position="110"/>
    </location>
</feature>
<keyword evidence="9" id="KW-1133">Transmembrane helix</keyword>
<dbReference type="RefSeq" id="WP_083433508.1">
    <property type="nucleotide sequence ID" value="NZ_HG764815.1"/>
</dbReference>
<dbReference type="GO" id="GO:0016020">
    <property type="term" value="C:membrane"/>
    <property type="evidence" value="ECO:0007669"/>
    <property type="project" value="InterPro"/>
</dbReference>
<dbReference type="PANTHER" id="PTHR24421">
    <property type="entry name" value="NITRATE/NITRITE SENSOR PROTEIN NARX-RELATED"/>
    <property type="match status" value="1"/>
</dbReference>
<dbReference type="GO" id="GO:0000155">
    <property type="term" value="F:phosphorelay sensor kinase activity"/>
    <property type="evidence" value="ECO:0007669"/>
    <property type="project" value="InterPro"/>
</dbReference>
<dbReference type="Proteomes" id="UP000035763">
    <property type="component" value="Unassembled WGS sequence"/>
</dbReference>
<dbReference type="InterPro" id="IPR011712">
    <property type="entry name" value="Sig_transdc_His_kin_sub3_dim/P"/>
</dbReference>
<evidence type="ECO:0000259" key="10">
    <source>
        <dbReference type="Pfam" id="PF02518"/>
    </source>
</evidence>
<reference evidence="12 13" key="1">
    <citation type="journal article" date="2013" name="ISME J.">
        <title>A metabolic model for members of the genus Tetrasphaera involved in enhanced biological phosphorus removal.</title>
        <authorList>
            <person name="Kristiansen R."/>
            <person name="Nguyen H.T.T."/>
            <person name="Saunders A.M."/>
            <person name="Nielsen J.L."/>
            <person name="Wimmer R."/>
            <person name="Le V.Q."/>
            <person name="McIlroy S.J."/>
            <person name="Petrovski S."/>
            <person name="Seviour R.J."/>
            <person name="Calteau A."/>
            <person name="Nielsen K.L."/>
            <person name="Nielsen P.H."/>
        </authorList>
    </citation>
    <scope>NUCLEOTIDE SEQUENCE [LARGE SCALE GENOMIC DNA]</scope>
    <source>
        <strain evidence="12 13">Ben110</strain>
    </source>
</reference>
<evidence type="ECO:0000259" key="11">
    <source>
        <dbReference type="Pfam" id="PF07730"/>
    </source>
</evidence>
<dbReference type="InterPro" id="IPR050482">
    <property type="entry name" value="Sensor_HK_TwoCompSys"/>
</dbReference>
<keyword evidence="9" id="KW-0472">Membrane</keyword>
<evidence type="ECO:0000256" key="9">
    <source>
        <dbReference type="SAM" id="Phobius"/>
    </source>
</evidence>
<gene>
    <name evidence="12" type="ORF">BN11_400002</name>
</gene>
<keyword evidence="6 12" id="KW-0418">Kinase</keyword>
<feature type="transmembrane region" description="Helical" evidence="9">
    <location>
        <begin position="122"/>
        <end position="142"/>
    </location>
</feature>
<dbReference type="EC" id="2.7.13.3" evidence="2"/>
<organism evidence="12 13">
    <name type="scientific">Nostocoides australiense Ben110</name>
    <dbReference type="NCBI Taxonomy" id="1193182"/>
    <lineage>
        <taxon>Bacteria</taxon>
        <taxon>Bacillati</taxon>
        <taxon>Actinomycetota</taxon>
        <taxon>Actinomycetes</taxon>
        <taxon>Micrococcales</taxon>
        <taxon>Intrasporangiaceae</taxon>
        <taxon>Nostocoides</taxon>
    </lineage>
</organism>
<keyword evidence="13" id="KW-1185">Reference proteome</keyword>
<sequence>MTVTTPGARTPTPAPATIDRARIGMPPRWVARALATAACLYGLFAVVTGQMYDNRAWVLLFGIIGPAVALLGADRSPGLGFVVFAGSLILAGYGGGWVSQVAIPIGVILLFACTAFGSRTTVVLTGIAMALVPVVGFVLWALGNYGISSIDAFLRQLSWAQVPSVIARAFRNFPGWAALVYLVIVVLPWGAGLAWRSVAGSRRAAVAAVEERDQANRETAYAQEIAHLRAGQTQLARDVHDVVGHSLAVILAQAQSAQYLGDDEVDKMRETLGHVADSARRSLGDVRGVLSGTREATSAASAGLDSLIAGVRNAGNEVVERVDGTPRPLPPELEQVAYRVVQEMLTNALKHGREGGPVWVRQVWPAQPEGHLLLEVHNLMDTGRTASGHGIGLGSMRDRLASVGGSLHVETEDTVSGPMYAARADLPLRAAEIAEEG</sequence>
<evidence type="ECO:0000256" key="3">
    <source>
        <dbReference type="ARBA" id="ARBA00022553"/>
    </source>
</evidence>
<evidence type="ECO:0000256" key="2">
    <source>
        <dbReference type="ARBA" id="ARBA00012438"/>
    </source>
</evidence>
<comment type="caution">
    <text evidence="12">The sequence shown here is derived from an EMBL/GenBank/DDBJ whole genome shotgun (WGS) entry which is preliminary data.</text>
</comment>
<dbReference type="Gene3D" id="3.30.565.10">
    <property type="entry name" value="Histidine kinase-like ATPase, C-terminal domain"/>
    <property type="match status" value="1"/>
</dbReference>
<feature type="domain" description="Signal transduction histidine kinase subgroup 3 dimerisation and phosphoacceptor" evidence="11">
    <location>
        <begin position="234"/>
        <end position="296"/>
    </location>
</feature>
<dbReference type="SUPFAM" id="SSF55874">
    <property type="entry name" value="ATPase domain of HSP90 chaperone/DNA topoisomerase II/histidine kinase"/>
    <property type="match status" value="1"/>
</dbReference>
<protein>
    <recommendedName>
        <fullName evidence="2">histidine kinase</fullName>
        <ecNumber evidence="2">2.7.13.3</ecNumber>
    </recommendedName>
</protein>
<comment type="catalytic activity">
    <reaction evidence="1">
        <text>ATP + protein L-histidine = ADP + protein N-phospho-L-histidine.</text>
        <dbReference type="EC" id="2.7.13.3"/>
    </reaction>
</comment>
<evidence type="ECO:0000256" key="6">
    <source>
        <dbReference type="ARBA" id="ARBA00022777"/>
    </source>
</evidence>
<feature type="transmembrane region" description="Helical" evidence="9">
    <location>
        <begin position="173"/>
        <end position="195"/>
    </location>
</feature>
<evidence type="ECO:0000256" key="4">
    <source>
        <dbReference type="ARBA" id="ARBA00022679"/>
    </source>
</evidence>
<accession>W6K410</accession>
<dbReference type="Pfam" id="PF07730">
    <property type="entry name" value="HisKA_3"/>
    <property type="match status" value="1"/>
</dbReference>
<dbReference type="PANTHER" id="PTHR24421:SF10">
    <property type="entry name" value="NITRATE_NITRITE SENSOR PROTEIN NARQ"/>
    <property type="match status" value="1"/>
</dbReference>
<dbReference type="GO" id="GO:0046983">
    <property type="term" value="F:protein dimerization activity"/>
    <property type="evidence" value="ECO:0007669"/>
    <property type="project" value="InterPro"/>
</dbReference>
<keyword evidence="5" id="KW-0547">Nucleotide-binding</keyword>
<keyword evidence="4" id="KW-0808">Transferase</keyword>
<keyword evidence="7" id="KW-0067">ATP-binding</keyword>
<feature type="transmembrane region" description="Helical" evidence="9">
    <location>
        <begin position="56"/>
        <end position="73"/>
    </location>
</feature>
<dbReference type="OrthoDB" id="227596at2"/>
<name>W6K410_9MICO</name>
<evidence type="ECO:0000256" key="1">
    <source>
        <dbReference type="ARBA" id="ARBA00000085"/>
    </source>
</evidence>
<dbReference type="AlphaFoldDB" id="W6K410"/>
<dbReference type="Pfam" id="PF02518">
    <property type="entry name" value="HATPase_c"/>
    <property type="match status" value="1"/>
</dbReference>
<evidence type="ECO:0000313" key="12">
    <source>
        <dbReference type="EMBL" id="CCH74199.1"/>
    </source>
</evidence>
<dbReference type="InterPro" id="IPR003594">
    <property type="entry name" value="HATPase_dom"/>
</dbReference>
<dbReference type="GO" id="GO:0005524">
    <property type="term" value="F:ATP binding"/>
    <property type="evidence" value="ECO:0007669"/>
    <property type="project" value="UniProtKB-KW"/>
</dbReference>
<keyword evidence="9" id="KW-0812">Transmembrane</keyword>
<dbReference type="EMBL" id="CAJA01000335">
    <property type="protein sequence ID" value="CCH74199.1"/>
    <property type="molecule type" value="Genomic_DNA"/>
</dbReference>